<dbReference type="Proteomes" id="UP000295662">
    <property type="component" value="Unassembled WGS sequence"/>
</dbReference>
<evidence type="ECO:0000313" key="4">
    <source>
        <dbReference type="Proteomes" id="UP000295662"/>
    </source>
</evidence>
<keyword evidence="2 3" id="KW-0808">Transferase</keyword>
<comment type="caution">
    <text evidence="3">The sequence shown here is derived from an EMBL/GenBank/DDBJ whole genome shotgun (WGS) entry which is preliminary data.</text>
</comment>
<gene>
    <name evidence="3" type="ORF">EI77_02549</name>
</gene>
<evidence type="ECO:0000313" key="3">
    <source>
        <dbReference type="EMBL" id="TDU71425.1"/>
    </source>
</evidence>
<evidence type="ECO:0000256" key="1">
    <source>
        <dbReference type="ARBA" id="ARBA00022676"/>
    </source>
</evidence>
<reference evidence="3 4" key="1">
    <citation type="submission" date="2019-03" db="EMBL/GenBank/DDBJ databases">
        <title>Genomic Encyclopedia of Archaeal and Bacterial Type Strains, Phase II (KMG-II): from individual species to whole genera.</title>
        <authorList>
            <person name="Goeker M."/>
        </authorList>
    </citation>
    <scope>NUCLEOTIDE SEQUENCE [LARGE SCALE GENOMIC DNA]</scope>
    <source>
        <strain evidence="3 4">ATCC 25309</strain>
    </source>
</reference>
<dbReference type="Pfam" id="PF03808">
    <property type="entry name" value="Glyco_tran_WecG"/>
    <property type="match status" value="1"/>
</dbReference>
<keyword evidence="4" id="KW-1185">Reference proteome</keyword>
<dbReference type="AlphaFoldDB" id="A0A4R7S2E2"/>
<dbReference type="InterPro" id="IPR004629">
    <property type="entry name" value="WecG_TagA_CpsF"/>
</dbReference>
<dbReference type="PANTHER" id="PTHR34136:SF1">
    <property type="entry name" value="UDP-N-ACETYL-D-MANNOSAMINURONIC ACID TRANSFERASE"/>
    <property type="match status" value="1"/>
</dbReference>
<dbReference type="EMBL" id="SOCA01000003">
    <property type="protein sequence ID" value="TDU71425.1"/>
    <property type="molecule type" value="Genomic_DNA"/>
</dbReference>
<organism evidence="3 4">
    <name type="scientific">Prosthecobacter fusiformis</name>
    <dbReference type="NCBI Taxonomy" id="48464"/>
    <lineage>
        <taxon>Bacteria</taxon>
        <taxon>Pseudomonadati</taxon>
        <taxon>Verrucomicrobiota</taxon>
        <taxon>Verrucomicrobiia</taxon>
        <taxon>Verrucomicrobiales</taxon>
        <taxon>Verrucomicrobiaceae</taxon>
        <taxon>Prosthecobacter</taxon>
    </lineage>
</organism>
<name>A0A4R7S2E2_9BACT</name>
<sequence>METNSILGLSFFVGGIEGALRETLKGALVIAPSGPNLANELRNLPAYRAAVQEADVTLTDSAVMVAVYAAVTGKRVPRHSGLKFVEAIVGCEELKAPGAMFWIMPSQEECDAIGRWLRTQGFEVNAENSYVAPFYPKGAIEDALLLERLREYRPRVVMINLAGGKQEVLGAWLKSQLTPSPGLVCTGAAIAFLAGTQASIPTWADRAGLGWLFRCFADPLKFVPRYWQALPLLPLVWRYREKMPPAI</sequence>
<dbReference type="PANTHER" id="PTHR34136">
    <property type="match status" value="1"/>
</dbReference>
<dbReference type="OrthoDB" id="433681at2"/>
<protein>
    <submittedName>
        <fullName evidence="3">UDP-N-acetyl-D-mannosaminuronic acid transferase (WecB/TagA/CpsF family)</fullName>
    </submittedName>
</protein>
<accession>A0A4R7S2E2</accession>
<dbReference type="RefSeq" id="WP_133795579.1">
    <property type="nucleotide sequence ID" value="NZ_SOCA01000003.1"/>
</dbReference>
<evidence type="ECO:0000256" key="2">
    <source>
        <dbReference type="ARBA" id="ARBA00022679"/>
    </source>
</evidence>
<dbReference type="GO" id="GO:0016758">
    <property type="term" value="F:hexosyltransferase activity"/>
    <property type="evidence" value="ECO:0007669"/>
    <property type="project" value="TreeGrafter"/>
</dbReference>
<keyword evidence="1" id="KW-0328">Glycosyltransferase</keyword>
<proteinExistence type="predicted"/>